<organism evidence="2 3">
    <name type="scientific">Veillonella absiana</name>
    <dbReference type="NCBI Taxonomy" id="3079305"/>
    <lineage>
        <taxon>Bacteria</taxon>
        <taxon>Bacillati</taxon>
        <taxon>Bacillota</taxon>
        <taxon>Negativicutes</taxon>
        <taxon>Veillonellales</taxon>
        <taxon>Veillonellaceae</taxon>
        <taxon>Veillonella</taxon>
    </lineage>
</organism>
<accession>A0ABU3Z8E7</accession>
<protein>
    <submittedName>
        <fullName evidence="2">DUF6110 family protein</fullName>
    </submittedName>
</protein>
<dbReference type="Proteomes" id="UP001272515">
    <property type="component" value="Unassembled WGS sequence"/>
</dbReference>
<keyword evidence="3" id="KW-1185">Reference proteome</keyword>
<name>A0ABU3Z8E7_9FIRM</name>
<comment type="caution">
    <text evidence="2">The sequence shown here is derived from an EMBL/GenBank/DDBJ whole genome shotgun (WGS) entry which is preliminary data.</text>
</comment>
<feature type="compositionally biased region" description="Acidic residues" evidence="1">
    <location>
        <begin position="81"/>
        <end position="94"/>
    </location>
</feature>
<reference evidence="2 3" key="1">
    <citation type="submission" date="2023-10" db="EMBL/GenBank/DDBJ databases">
        <title>Veillonella sp. nov., isolated from a pig farm feces dump.</title>
        <authorList>
            <person name="Chang Y.-H."/>
        </authorList>
    </citation>
    <scope>NUCLEOTIDE SEQUENCE [LARGE SCALE GENOMIC DNA]</scope>
    <source>
        <strain evidence="2 3">YH-vei2233</strain>
    </source>
</reference>
<proteinExistence type="predicted"/>
<gene>
    <name evidence="2" type="ORF">RVY80_04870</name>
</gene>
<dbReference type="Pfam" id="PF19605">
    <property type="entry name" value="DUF6110"/>
    <property type="match status" value="1"/>
</dbReference>
<dbReference type="InterPro" id="IPR046092">
    <property type="entry name" value="DUF6110"/>
</dbReference>
<sequence>MFKIKPESLKSANLFAAGLALGTVGLQILTSKDAKKVYAGVVAAGLRAKETVLATTEKVQASASDILAEAQEINEDRNEEIFEESEEESEKESK</sequence>
<evidence type="ECO:0000313" key="2">
    <source>
        <dbReference type="EMBL" id="MDV5088179.1"/>
    </source>
</evidence>
<feature type="region of interest" description="Disordered" evidence="1">
    <location>
        <begin position="74"/>
        <end position="94"/>
    </location>
</feature>
<evidence type="ECO:0000313" key="3">
    <source>
        <dbReference type="Proteomes" id="UP001272515"/>
    </source>
</evidence>
<dbReference type="RefSeq" id="WP_317329831.1">
    <property type="nucleotide sequence ID" value="NZ_JAWJZA010000004.1"/>
</dbReference>
<evidence type="ECO:0000256" key="1">
    <source>
        <dbReference type="SAM" id="MobiDB-lite"/>
    </source>
</evidence>
<dbReference type="EMBL" id="JAWJZB010000005">
    <property type="protein sequence ID" value="MDV5088179.1"/>
    <property type="molecule type" value="Genomic_DNA"/>
</dbReference>